<dbReference type="GO" id="GO:0007004">
    <property type="term" value="P:telomere maintenance via telomerase"/>
    <property type="evidence" value="ECO:0007669"/>
    <property type="project" value="TreeGrafter"/>
</dbReference>
<dbReference type="EMBL" id="JASBNA010000007">
    <property type="protein sequence ID" value="KAK7690041.1"/>
    <property type="molecule type" value="Genomic_DNA"/>
</dbReference>
<dbReference type="GO" id="GO:0003691">
    <property type="term" value="F:double-stranded telomeric DNA binding"/>
    <property type="evidence" value="ECO:0007669"/>
    <property type="project" value="TreeGrafter"/>
</dbReference>
<dbReference type="GO" id="GO:0051880">
    <property type="term" value="F:G-quadruplex DNA binding"/>
    <property type="evidence" value="ECO:0007669"/>
    <property type="project" value="TreeGrafter"/>
</dbReference>
<evidence type="ECO:0000259" key="16">
    <source>
        <dbReference type="Pfam" id="PF13476"/>
    </source>
</evidence>
<dbReference type="InterPro" id="IPR004584">
    <property type="entry name" value="Rad50_eukaryotes"/>
</dbReference>
<evidence type="ECO:0000256" key="8">
    <source>
        <dbReference type="ARBA" id="ARBA00022763"/>
    </source>
</evidence>
<dbReference type="SUPFAM" id="SSF52540">
    <property type="entry name" value="P-loop containing nucleoside triphosphate hydrolases"/>
    <property type="match status" value="1"/>
</dbReference>
<dbReference type="PANTHER" id="PTHR18867">
    <property type="entry name" value="RAD50"/>
    <property type="match status" value="1"/>
</dbReference>
<dbReference type="GO" id="GO:0046872">
    <property type="term" value="F:metal ion binding"/>
    <property type="evidence" value="ECO:0007669"/>
    <property type="project" value="UniProtKB-KW"/>
</dbReference>
<evidence type="ECO:0000256" key="2">
    <source>
        <dbReference type="ARBA" id="ARBA00004123"/>
    </source>
</evidence>
<gene>
    <name evidence="17" type="ORF">QCA50_006686</name>
</gene>
<dbReference type="Gene3D" id="1.20.5.170">
    <property type="match status" value="1"/>
</dbReference>
<accession>A0AAW0GB15</accession>
<evidence type="ECO:0000256" key="7">
    <source>
        <dbReference type="ARBA" id="ARBA00022723"/>
    </source>
</evidence>
<evidence type="ECO:0000256" key="15">
    <source>
        <dbReference type="SAM" id="Coils"/>
    </source>
</evidence>
<comment type="caution">
    <text evidence="17">The sequence shown here is derived from an EMBL/GenBank/DDBJ whole genome shotgun (WGS) entry which is preliminary data.</text>
</comment>
<evidence type="ECO:0000256" key="14">
    <source>
        <dbReference type="ARBA" id="ARBA00049360"/>
    </source>
</evidence>
<sequence>MACLNKLAIRGIRSFDDKQISVIEFFTPVTVIVGHNGSGKTTVIECLKYATTGDQPPNTRGGAFIHDPKMANEKEVKAQVKLRFRAANDQRMLVVRNLSVSVKKNGALTMKTLESILALADGNGDKGGKRGVISTKGAEMDAEIPNLLGVSKAVLENVIFCHQEDSYWPLSEASVLKKKFDDIFEATKYTKALDNIKSIRKDRAAELKAEKERLESLAREKGHADKLKNRISDLSDSMATKQLELEDSKREYDRLVASNQRFYDSATKFRDIYSKVENLEAMKLRFQEDLAQARENMQELEDTDAELNERLQNFDEHVNKQKQKRRREGDRLQDVDDELAAARKEHVALTAEQGKLEERLQAQNDLLEARVNLVRELAAKHGIRGFDHSPLEKEKIQEFTSKLSDIQRTTITETDNIQIESKAALDDYSERLRALDADLQRFKHRKETLRERLSSLQASLSDAEREVDAAQTLPAKLRTLQSEIDDKERRLESSKAELMAAKFDEQLSEKESKLRSMEATRDTLNNEFRTLSLQADSRAKLDLHRASLKTKSNEVKNIVEINNLKFRKLVGTDARVETMERDLDRVNREKERQAHDLKEEVKIADSKLNSAENDLSSMARELKASKDKVKELDRDIKARMNDSMAEGSTPQEMYEDATQQLQVTRQEVDTNRGAARKLKEFKKYGHAKKCCPLCARNMNVQELATFDKTLDKELDKSSEDRLVDATNDIKDWEQQLPMLRELLNLAETCNELKKVKIPQLESAVKEQEAKIPSLTEAAEKVLHRLNEVEQEIKDLANLKQQASIIAKTQIEIDELKRSIASLETELSATGSTRTADDVQLELGKLSDEMRGTERERQTLASEKERVLSAVRKHESDALQMRLSLSELKGQLRDKEALEKHIEEMKQEQTDAHTTLKSLDGQIVTAQEPIERIQRERQEVERDWATKLSHAQRTSQELNMSVDKLEGMNRQVDKQLRAKIGRQLQDCNAKIASQESEIQNRVEELEKVRAAVYQIDKEISDADNTMSNIRNNLRVRKLAKDITEAQTEIDSYDMEEAARAKRLFQERYKIEKDKETDMQSKYAHLGGELSSLESQLKQLESDLKDFEAVHKNYRDQLVKVKLSDMANNDLEKYAKALDSAIMKYHSLKMEEVNQTMRYLWNRTYQGTDIDGIRISSDPEGGATKRSYNYRVVMTKDQVEMDMRGRCSAGQKMLASIIIRLALADSFGQNCGILALDEPTNALDTENIDALAESLVEYVSEFSDPQFKMPTSLSIINERKNQNFQLIVITHDENFLRKLGQNNVMEYYW</sequence>
<keyword evidence="9" id="KW-0378">Hydrolase</keyword>
<keyword evidence="10" id="KW-0862">Zinc</keyword>
<keyword evidence="11 15" id="KW-0175">Coiled coil</keyword>
<evidence type="ECO:0000256" key="3">
    <source>
        <dbReference type="ARBA" id="ARBA00004286"/>
    </source>
</evidence>
<keyword evidence="7" id="KW-0479">Metal-binding</keyword>
<evidence type="ECO:0000256" key="5">
    <source>
        <dbReference type="ARBA" id="ARBA00017893"/>
    </source>
</evidence>
<evidence type="ECO:0000256" key="6">
    <source>
        <dbReference type="ARBA" id="ARBA00022454"/>
    </source>
</evidence>
<dbReference type="PANTHER" id="PTHR18867:SF12">
    <property type="entry name" value="DNA REPAIR PROTEIN RAD50"/>
    <property type="match status" value="1"/>
</dbReference>
<reference evidence="17 18" key="1">
    <citation type="submission" date="2022-09" db="EMBL/GenBank/DDBJ databases">
        <authorList>
            <person name="Palmer J.M."/>
        </authorList>
    </citation>
    <scope>NUCLEOTIDE SEQUENCE [LARGE SCALE GENOMIC DNA]</scope>
    <source>
        <strain evidence="17 18">DSM 7382</strain>
    </source>
</reference>
<dbReference type="Pfam" id="PF13476">
    <property type="entry name" value="AAA_23"/>
    <property type="match status" value="1"/>
</dbReference>
<dbReference type="GO" id="GO:0070192">
    <property type="term" value="P:chromosome organization involved in meiotic cell cycle"/>
    <property type="evidence" value="ECO:0007669"/>
    <property type="project" value="TreeGrafter"/>
</dbReference>
<name>A0AAW0GB15_9APHY</name>
<evidence type="ECO:0000256" key="13">
    <source>
        <dbReference type="ARBA" id="ARBA00023242"/>
    </source>
</evidence>
<dbReference type="NCBIfam" id="TIGR00606">
    <property type="entry name" value="rad50"/>
    <property type="match status" value="1"/>
</dbReference>
<feature type="coiled-coil region" evidence="15">
    <location>
        <begin position="569"/>
        <end position="635"/>
    </location>
</feature>
<feature type="coiled-coil region" evidence="15">
    <location>
        <begin position="425"/>
        <end position="534"/>
    </location>
</feature>
<organism evidence="17 18">
    <name type="scientific">Cerrena zonata</name>
    <dbReference type="NCBI Taxonomy" id="2478898"/>
    <lineage>
        <taxon>Eukaryota</taxon>
        <taxon>Fungi</taxon>
        <taxon>Dikarya</taxon>
        <taxon>Basidiomycota</taxon>
        <taxon>Agaricomycotina</taxon>
        <taxon>Agaricomycetes</taxon>
        <taxon>Polyporales</taxon>
        <taxon>Cerrenaceae</taxon>
        <taxon>Cerrena</taxon>
    </lineage>
</organism>
<dbReference type="GO" id="GO:0043047">
    <property type="term" value="F:single-stranded telomeric DNA binding"/>
    <property type="evidence" value="ECO:0007669"/>
    <property type="project" value="TreeGrafter"/>
</dbReference>
<comment type="cofactor">
    <cofactor evidence="1">
        <name>Zn(2+)</name>
        <dbReference type="ChEBI" id="CHEBI:29105"/>
    </cofactor>
</comment>
<dbReference type="InterPro" id="IPR038729">
    <property type="entry name" value="Rad50/SbcC_AAA"/>
</dbReference>
<keyword evidence="8" id="KW-0227">DNA damage</keyword>
<evidence type="ECO:0000256" key="1">
    <source>
        <dbReference type="ARBA" id="ARBA00001947"/>
    </source>
</evidence>
<dbReference type="Gene3D" id="1.10.287.1490">
    <property type="match status" value="1"/>
</dbReference>
<feature type="coiled-coil region" evidence="15">
    <location>
        <begin position="771"/>
        <end position="862"/>
    </location>
</feature>
<proteinExistence type="inferred from homology"/>
<dbReference type="InterPro" id="IPR027417">
    <property type="entry name" value="P-loop_NTPase"/>
</dbReference>
<dbReference type="FunFam" id="3.40.50.300:FF:001195">
    <property type="entry name" value="DNA repair protein rad50"/>
    <property type="match status" value="1"/>
</dbReference>
<dbReference type="GO" id="GO:0030870">
    <property type="term" value="C:Mre11 complex"/>
    <property type="evidence" value="ECO:0007669"/>
    <property type="project" value="InterPro"/>
</dbReference>
<dbReference type="GO" id="GO:0006302">
    <property type="term" value="P:double-strand break repair"/>
    <property type="evidence" value="ECO:0007669"/>
    <property type="project" value="InterPro"/>
</dbReference>
<feature type="coiled-coil region" evidence="15">
    <location>
        <begin position="887"/>
        <end position="914"/>
    </location>
</feature>
<dbReference type="GO" id="GO:0000794">
    <property type="term" value="C:condensed nuclear chromosome"/>
    <property type="evidence" value="ECO:0007669"/>
    <property type="project" value="TreeGrafter"/>
</dbReference>
<feature type="coiled-coil region" evidence="15">
    <location>
        <begin position="276"/>
        <end position="377"/>
    </location>
</feature>
<feature type="domain" description="Rad50/SbcC-type AAA" evidence="16">
    <location>
        <begin position="6"/>
        <end position="226"/>
    </location>
</feature>
<comment type="subcellular location">
    <subcellularLocation>
        <location evidence="3">Chromosome</location>
    </subcellularLocation>
    <subcellularLocation>
        <location evidence="2">Nucleus</location>
    </subcellularLocation>
</comment>
<feature type="coiled-coil region" evidence="15">
    <location>
        <begin position="1081"/>
        <end position="1115"/>
    </location>
</feature>
<dbReference type="GO" id="GO:0000722">
    <property type="term" value="P:telomere maintenance via recombination"/>
    <property type="evidence" value="ECO:0007669"/>
    <property type="project" value="TreeGrafter"/>
</dbReference>
<dbReference type="Proteomes" id="UP001385951">
    <property type="component" value="Unassembled WGS sequence"/>
</dbReference>
<keyword evidence="6" id="KW-0158">Chromosome</keyword>
<keyword evidence="12" id="KW-0234">DNA repair</keyword>
<dbReference type="Gene3D" id="3.40.50.300">
    <property type="entry name" value="P-loop containing nucleotide triphosphate hydrolases"/>
    <property type="match status" value="2"/>
</dbReference>
<comment type="catalytic activity">
    <reaction evidence="14">
        <text>ATP + H2O = ADP + phosphate + H(+)</text>
        <dbReference type="Rhea" id="RHEA:13065"/>
        <dbReference type="ChEBI" id="CHEBI:15377"/>
        <dbReference type="ChEBI" id="CHEBI:15378"/>
        <dbReference type="ChEBI" id="CHEBI:30616"/>
        <dbReference type="ChEBI" id="CHEBI:43474"/>
        <dbReference type="ChEBI" id="CHEBI:456216"/>
    </reaction>
</comment>
<dbReference type="Pfam" id="PF13558">
    <property type="entry name" value="SbcC_Walker_B"/>
    <property type="match status" value="1"/>
</dbReference>
<evidence type="ECO:0000313" key="17">
    <source>
        <dbReference type="EMBL" id="KAK7690041.1"/>
    </source>
</evidence>
<evidence type="ECO:0000256" key="11">
    <source>
        <dbReference type="ARBA" id="ARBA00023054"/>
    </source>
</evidence>
<protein>
    <recommendedName>
        <fullName evidence="5">DNA repair protein RAD50</fullName>
    </recommendedName>
</protein>
<comment type="similarity">
    <text evidence="4">Belongs to the SMC family. RAD50 subfamily.</text>
</comment>
<keyword evidence="18" id="KW-1185">Reference proteome</keyword>
<evidence type="ECO:0000313" key="18">
    <source>
        <dbReference type="Proteomes" id="UP001385951"/>
    </source>
</evidence>
<evidence type="ECO:0000256" key="4">
    <source>
        <dbReference type="ARBA" id="ARBA00009439"/>
    </source>
</evidence>
<evidence type="ECO:0000256" key="12">
    <source>
        <dbReference type="ARBA" id="ARBA00023204"/>
    </source>
</evidence>
<keyword evidence="13" id="KW-0539">Nucleus</keyword>
<evidence type="ECO:0000256" key="10">
    <source>
        <dbReference type="ARBA" id="ARBA00022833"/>
    </source>
</evidence>
<feature type="coiled-coil region" evidence="15">
    <location>
        <begin position="197"/>
        <end position="251"/>
    </location>
</feature>
<evidence type="ECO:0000256" key="9">
    <source>
        <dbReference type="ARBA" id="ARBA00022801"/>
    </source>
</evidence>
<feature type="coiled-coil region" evidence="15">
    <location>
        <begin position="983"/>
        <end position="1010"/>
    </location>
</feature>
<dbReference type="GO" id="GO:0016887">
    <property type="term" value="F:ATP hydrolysis activity"/>
    <property type="evidence" value="ECO:0007669"/>
    <property type="project" value="InterPro"/>
</dbReference>